<accession>A0A316IMJ3</accession>
<gene>
    <name evidence="2" type="ORF">C8D88_1011697</name>
</gene>
<comment type="caution">
    <text evidence="2">The sequence shown here is derived from an EMBL/GenBank/DDBJ whole genome shotgun (WGS) entry which is preliminary data.</text>
</comment>
<reference evidence="2 3" key="1">
    <citation type="submission" date="2018-05" db="EMBL/GenBank/DDBJ databases">
        <title>Genomic Encyclopedia of Type Strains, Phase IV (KMG-IV): sequencing the most valuable type-strain genomes for metagenomic binning, comparative biology and taxonomic classification.</title>
        <authorList>
            <person name="Goeker M."/>
        </authorList>
    </citation>
    <scope>NUCLEOTIDE SEQUENCE [LARGE SCALE GENOMIC DNA]</scope>
    <source>
        <strain evidence="2 3">DSM 45480</strain>
    </source>
</reference>
<name>A0A316IMJ3_9PSEU</name>
<dbReference type="AlphaFoldDB" id="A0A316IMJ3"/>
<evidence type="ECO:0000313" key="2">
    <source>
        <dbReference type="EMBL" id="PWK91658.1"/>
    </source>
</evidence>
<protein>
    <submittedName>
        <fullName evidence="2">Uncharacterized protein</fullName>
    </submittedName>
</protein>
<feature type="region of interest" description="Disordered" evidence="1">
    <location>
        <begin position="1"/>
        <end position="25"/>
    </location>
</feature>
<dbReference type="EMBL" id="QGHB01000001">
    <property type="protein sequence ID" value="PWK91658.1"/>
    <property type="molecule type" value="Genomic_DNA"/>
</dbReference>
<sequence>MEERLDGGNAGGAVRVGDTVRKPAAPWTPAVHELLDHLRDKGFSGAHAPWGSTSEAGRS</sequence>
<evidence type="ECO:0000256" key="1">
    <source>
        <dbReference type="SAM" id="MobiDB-lite"/>
    </source>
</evidence>
<proteinExistence type="predicted"/>
<dbReference type="Proteomes" id="UP000246005">
    <property type="component" value="Unassembled WGS sequence"/>
</dbReference>
<evidence type="ECO:0000313" key="3">
    <source>
        <dbReference type="Proteomes" id="UP000246005"/>
    </source>
</evidence>
<organism evidence="2 3">
    <name type="scientific">Lentzea atacamensis</name>
    <dbReference type="NCBI Taxonomy" id="531938"/>
    <lineage>
        <taxon>Bacteria</taxon>
        <taxon>Bacillati</taxon>
        <taxon>Actinomycetota</taxon>
        <taxon>Actinomycetes</taxon>
        <taxon>Pseudonocardiales</taxon>
        <taxon>Pseudonocardiaceae</taxon>
        <taxon>Lentzea</taxon>
    </lineage>
</organism>